<dbReference type="PANTHER" id="PTHR11439:SF455">
    <property type="entry name" value="RLK (RECEPTOR-LIKE PROTEIN KINASE) 8, PUTATIVE-RELATED"/>
    <property type="match status" value="1"/>
</dbReference>
<protein>
    <recommendedName>
        <fullName evidence="3">Copia protein</fullName>
    </recommendedName>
</protein>
<sequence length="272" mass="30363">MDSAKPSVTPMATTCKLSKNDSKPFDNPTLFRSIVGALQYATITRPDLAFSVNKVCQFMSKPLEQHWVAVKRILRYLQGTMTFGIHLKAAVCPSMPIHLTALCDADWATDLDDRKSVSGACLFLGPNIIAWWSRKQQTVSRSSTEAEYRSLALASQELVWVESLLTELKVPYQTPLILCGNLSTVAMAHNPVLHNRTKHIELDLFFVRDKIQAKLLQVKHIPSEFQTADVLTKPLATSKFLVLRKQLRVADLASIVQLPSDSGGYIKDQVLN</sequence>
<dbReference type="EMBL" id="CAXHTB010000026">
    <property type="protein sequence ID" value="CAL0335162.1"/>
    <property type="molecule type" value="Genomic_DNA"/>
</dbReference>
<evidence type="ECO:0000313" key="1">
    <source>
        <dbReference type="EMBL" id="CAL0335162.1"/>
    </source>
</evidence>
<evidence type="ECO:0008006" key="3">
    <source>
        <dbReference type="Google" id="ProtNLM"/>
    </source>
</evidence>
<dbReference type="Proteomes" id="UP001497480">
    <property type="component" value="Unassembled WGS sequence"/>
</dbReference>
<proteinExistence type="predicted"/>
<keyword evidence="2" id="KW-1185">Reference proteome</keyword>
<organism evidence="1 2">
    <name type="scientific">Lupinus luteus</name>
    <name type="common">European yellow lupine</name>
    <dbReference type="NCBI Taxonomy" id="3873"/>
    <lineage>
        <taxon>Eukaryota</taxon>
        <taxon>Viridiplantae</taxon>
        <taxon>Streptophyta</taxon>
        <taxon>Embryophyta</taxon>
        <taxon>Tracheophyta</taxon>
        <taxon>Spermatophyta</taxon>
        <taxon>Magnoliopsida</taxon>
        <taxon>eudicotyledons</taxon>
        <taxon>Gunneridae</taxon>
        <taxon>Pentapetalae</taxon>
        <taxon>rosids</taxon>
        <taxon>fabids</taxon>
        <taxon>Fabales</taxon>
        <taxon>Fabaceae</taxon>
        <taxon>Papilionoideae</taxon>
        <taxon>50 kb inversion clade</taxon>
        <taxon>genistoids sensu lato</taxon>
        <taxon>core genistoids</taxon>
        <taxon>Genisteae</taxon>
        <taxon>Lupinus</taxon>
    </lineage>
</organism>
<gene>
    <name evidence="1" type="ORF">LLUT_LOCUS36222</name>
</gene>
<dbReference type="InterPro" id="IPR043502">
    <property type="entry name" value="DNA/RNA_pol_sf"/>
</dbReference>
<dbReference type="CDD" id="cd09272">
    <property type="entry name" value="RNase_HI_RT_Ty1"/>
    <property type="match status" value="1"/>
</dbReference>
<name>A0AAV1YMC1_LUPLU</name>
<dbReference type="SUPFAM" id="SSF56672">
    <property type="entry name" value="DNA/RNA polymerases"/>
    <property type="match status" value="1"/>
</dbReference>
<reference evidence="1 2" key="1">
    <citation type="submission" date="2024-03" db="EMBL/GenBank/DDBJ databases">
        <authorList>
            <person name="Martinez-Hernandez J."/>
        </authorList>
    </citation>
    <scope>NUCLEOTIDE SEQUENCE [LARGE SCALE GENOMIC DNA]</scope>
</reference>
<evidence type="ECO:0000313" key="2">
    <source>
        <dbReference type="Proteomes" id="UP001497480"/>
    </source>
</evidence>
<dbReference type="AlphaFoldDB" id="A0AAV1YMC1"/>
<accession>A0AAV1YMC1</accession>
<dbReference type="PANTHER" id="PTHR11439">
    <property type="entry name" value="GAG-POL-RELATED RETROTRANSPOSON"/>
    <property type="match status" value="1"/>
</dbReference>
<comment type="caution">
    <text evidence="1">The sequence shown here is derived from an EMBL/GenBank/DDBJ whole genome shotgun (WGS) entry which is preliminary data.</text>
</comment>